<dbReference type="InterPro" id="IPR036582">
    <property type="entry name" value="Mao_N_sf"/>
</dbReference>
<proteinExistence type="predicted"/>
<dbReference type="SMART" id="SM00564">
    <property type="entry name" value="PQQ"/>
    <property type="match status" value="4"/>
</dbReference>
<name>A0A3D9HP43_9BACL</name>
<dbReference type="Pfam" id="PF07833">
    <property type="entry name" value="Cu_amine_oxidN1"/>
    <property type="match status" value="1"/>
</dbReference>
<dbReference type="InterPro" id="IPR015943">
    <property type="entry name" value="WD40/YVTN_repeat-like_dom_sf"/>
</dbReference>
<comment type="caution">
    <text evidence="4">The sequence shown here is derived from an EMBL/GenBank/DDBJ whole genome shotgun (WGS) entry which is preliminary data.</text>
</comment>
<dbReference type="EMBL" id="QRDY01000043">
    <property type="protein sequence ID" value="RED51185.1"/>
    <property type="molecule type" value="Genomic_DNA"/>
</dbReference>
<gene>
    <name evidence="4" type="ORF">DFP95_1432</name>
</gene>
<dbReference type="InterPro" id="IPR011047">
    <property type="entry name" value="Quinoprotein_ADH-like_sf"/>
</dbReference>
<feature type="signal peptide" evidence="1">
    <location>
        <begin position="1"/>
        <end position="24"/>
    </location>
</feature>
<dbReference type="OrthoDB" id="2613833at2"/>
<evidence type="ECO:0000259" key="2">
    <source>
        <dbReference type="Pfam" id="PF07833"/>
    </source>
</evidence>
<dbReference type="RefSeq" id="WP_115995986.1">
    <property type="nucleotide sequence ID" value="NZ_QRDY01000043.1"/>
</dbReference>
<dbReference type="Gene3D" id="3.30.457.10">
    <property type="entry name" value="Copper amine oxidase-like, N-terminal domain"/>
    <property type="match status" value="1"/>
</dbReference>
<evidence type="ECO:0000313" key="4">
    <source>
        <dbReference type="EMBL" id="RED51185.1"/>
    </source>
</evidence>
<dbReference type="SUPFAM" id="SSF55383">
    <property type="entry name" value="Copper amine oxidase, domain N"/>
    <property type="match status" value="1"/>
</dbReference>
<dbReference type="Pfam" id="PF13360">
    <property type="entry name" value="PQQ_2"/>
    <property type="match status" value="1"/>
</dbReference>
<dbReference type="InterPro" id="IPR018391">
    <property type="entry name" value="PQQ_b-propeller_rpt"/>
</dbReference>
<protein>
    <submittedName>
        <fullName evidence="4">Outer membrane protein assembly factor BamB</fullName>
    </submittedName>
</protein>
<feature type="chain" id="PRO_5017655146" evidence="1">
    <location>
        <begin position="25"/>
        <end position="532"/>
    </location>
</feature>
<dbReference type="InterPro" id="IPR002372">
    <property type="entry name" value="PQQ_rpt_dom"/>
</dbReference>
<sequence length="532" mass="59487">MKKLCALCLTFFMVIFIIPNQSYGATDDVYLPDSTGVQLKWEYKETPPKRPYPKLLNAVNYESKWKMDNSLLFNLALDQNGILYTTDSDDTLHAVYPNGKQKWSIRLNMGFDHSVIYFKLGQDGTIYAYSSDILAQPRLTSICALSPDGEVKWKLPPSAIYSQFNNNFAGDSEGNFVYFSNEGLVSRNAKGEINWINKNITTTDPAKYLESLFQLFQSTLYIDSKGNIYVDTANGEIISLDSTGTERWRSQPQSYLDRFTRFYPFFSESGFLYMLTIDGLHALNANDGSTVEFSSPPDFSDIRSSGMPMDGKDGFYIQNQGQIQKIDYKGNLKWAYFPRATEKYSIGQMDSLVTDDKGNVYFHTGVGNIISLNGEGKEIFVFLRNAFWHIITDMVVGKNGNIYSSNMDIGLIAFGKKQIQVYLDNLALPLPVAPIMDGSTVLVPFRSLFESLGLGVGWDPVSKTITGTKEGLTIQMNIGSKNALVNGQVKQLPLAPKITSNSAYVPLRFVGEALDKNLSWDSKSSSVNIDSK</sequence>
<dbReference type="Gene3D" id="2.130.10.10">
    <property type="entry name" value="YVTN repeat-like/Quinoprotein amine dehydrogenase"/>
    <property type="match status" value="1"/>
</dbReference>
<accession>A0A3D9HP43</accession>
<dbReference type="Proteomes" id="UP000256869">
    <property type="component" value="Unassembled WGS sequence"/>
</dbReference>
<keyword evidence="1" id="KW-0732">Signal</keyword>
<keyword evidence="5" id="KW-1185">Reference proteome</keyword>
<evidence type="ECO:0000313" key="5">
    <source>
        <dbReference type="Proteomes" id="UP000256869"/>
    </source>
</evidence>
<reference evidence="4 5" key="1">
    <citation type="submission" date="2018-07" db="EMBL/GenBank/DDBJ databases">
        <title>Genomic Encyclopedia of Type Strains, Phase III (KMG-III): the genomes of soil and plant-associated and newly described type strains.</title>
        <authorList>
            <person name="Whitman W."/>
        </authorList>
    </citation>
    <scope>NUCLEOTIDE SEQUENCE [LARGE SCALE GENOMIC DNA]</scope>
    <source>
        <strain evidence="4 5">CECT 8236</strain>
    </source>
</reference>
<dbReference type="InterPro" id="IPR012854">
    <property type="entry name" value="Cu_amine_oxidase-like_N"/>
</dbReference>
<feature type="domain" description="Copper amine oxidase-like N-terminal" evidence="2">
    <location>
        <begin position="426"/>
        <end position="529"/>
    </location>
</feature>
<evidence type="ECO:0000256" key="1">
    <source>
        <dbReference type="SAM" id="SignalP"/>
    </source>
</evidence>
<dbReference type="SUPFAM" id="SSF50998">
    <property type="entry name" value="Quinoprotein alcohol dehydrogenase-like"/>
    <property type="match status" value="1"/>
</dbReference>
<dbReference type="AlphaFoldDB" id="A0A3D9HP43"/>
<dbReference type="SUPFAM" id="SSF101898">
    <property type="entry name" value="NHL repeat"/>
    <property type="match status" value="1"/>
</dbReference>
<feature type="domain" description="Pyrrolo-quinoline quinone repeat" evidence="3">
    <location>
        <begin position="65"/>
        <end position="291"/>
    </location>
</feature>
<organism evidence="4 5">
    <name type="scientific">Cohnella lupini</name>
    <dbReference type="NCBI Taxonomy" id="1294267"/>
    <lineage>
        <taxon>Bacteria</taxon>
        <taxon>Bacillati</taxon>
        <taxon>Bacillota</taxon>
        <taxon>Bacilli</taxon>
        <taxon>Bacillales</taxon>
        <taxon>Paenibacillaceae</taxon>
        <taxon>Cohnella</taxon>
    </lineage>
</organism>
<evidence type="ECO:0000259" key="3">
    <source>
        <dbReference type="Pfam" id="PF13360"/>
    </source>
</evidence>